<dbReference type="EMBL" id="DVNK01000025">
    <property type="protein sequence ID" value="HIU46283.1"/>
    <property type="molecule type" value="Genomic_DNA"/>
</dbReference>
<dbReference type="InterPro" id="IPR039420">
    <property type="entry name" value="WalR-like"/>
</dbReference>
<evidence type="ECO:0000256" key="3">
    <source>
        <dbReference type="ARBA" id="ARBA00023012"/>
    </source>
</evidence>
<comment type="function">
    <text evidence="7">May play the central regulatory role in sporulation. It may be an element of the effector pathway responsible for the activation of sporulation genes in response to nutritional stress. Spo0A may act in concert with spo0H (a sigma factor) to control the expression of some genes that are critical to the sporulation process.</text>
</comment>
<keyword evidence="5 9" id="KW-0238">DNA-binding</keyword>
<dbReference type="Pfam" id="PF00072">
    <property type="entry name" value="Response_reg"/>
    <property type="match status" value="1"/>
</dbReference>
<reference evidence="12" key="1">
    <citation type="submission" date="2020-10" db="EMBL/GenBank/DDBJ databases">
        <authorList>
            <person name="Gilroy R."/>
        </authorList>
    </citation>
    <scope>NUCLEOTIDE SEQUENCE</scope>
    <source>
        <strain evidence="12">ChiSxjej2B14-8506</strain>
    </source>
</reference>
<name>A0A9D1S4M6_9FIRM</name>
<dbReference type="PANTHER" id="PTHR48111">
    <property type="entry name" value="REGULATOR OF RPOS"/>
    <property type="match status" value="1"/>
</dbReference>
<evidence type="ECO:0000256" key="5">
    <source>
        <dbReference type="ARBA" id="ARBA00023125"/>
    </source>
</evidence>
<dbReference type="PROSITE" id="PS51755">
    <property type="entry name" value="OMPR_PHOB"/>
    <property type="match status" value="1"/>
</dbReference>
<dbReference type="Gene3D" id="6.10.250.690">
    <property type="match status" value="1"/>
</dbReference>
<feature type="modified residue" description="4-aspartylphosphate" evidence="8">
    <location>
        <position position="53"/>
    </location>
</feature>
<feature type="DNA-binding region" description="OmpR/PhoB-type" evidence="9">
    <location>
        <begin position="127"/>
        <end position="227"/>
    </location>
</feature>
<dbReference type="InterPro" id="IPR016032">
    <property type="entry name" value="Sig_transdc_resp-reg_C-effctor"/>
</dbReference>
<evidence type="ECO:0000256" key="4">
    <source>
        <dbReference type="ARBA" id="ARBA00023015"/>
    </source>
</evidence>
<organism evidence="12 13">
    <name type="scientific">Candidatus Fimadaptatus faecigallinarum</name>
    <dbReference type="NCBI Taxonomy" id="2840814"/>
    <lineage>
        <taxon>Bacteria</taxon>
        <taxon>Bacillati</taxon>
        <taxon>Bacillota</taxon>
        <taxon>Clostridia</taxon>
        <taxon>Eubacteriales</taxon>
        <taxon>Candidatus Fimadaptatus</taxon>
    </lineage>
</organism>
<proteinExistence type="predicted"/>
<evidence type="ECO:0000256" key="1">
    <source>
        <dbReference type="ARBA" id="ARBA00018672"/>
    </source>
</evidence>
<feature type="domain" description="OmpR/PhoB-type" evidence="11">
    <location>
        <begin position="127"/>
        <end position="227"/>
    </location>
</feature>
<evidence type="ECO:0000256" key="8">
    <source>
        <dbReference type="PROSITE-ProRule" id="PRU00169"/>
    </source>
</evidence>
<keyword evidence="6" id="KW-0804">Transcription</keyword>
<evidence type="ECO:0000256" key="6">
    <source>
        <dbReference type="ARBA" id="ARBA00023163"/>
    </source>
</evidence>
<accession>A0A9D1S4M6</accession>
<dbReference type="PANTHER" id="PTHR48111:SF1">
    <property type="entry name" value="TWO-COMPONENT RESPONSE REGULATOR ORR33"/>
    <property type="match status" value="1"/>
</dbReference>
<feature type="domain" description="Response regulatory" evidence="10">
    <location>
        <begin position="3"/>
        <end position="120"/>
    </location>
</feature>
<evidence type="ECO:0000256" key="9">
    <source>
        <dbReference type="PROSITE-ProRule" id="PRU01091"/>
    </source>
</evidence>
<gene>
    <name evidence="12" type="ORF">IAC59_03375</name>
</gene>
<dbReference type="GO" id="GO:0005829">
    <property type="term" value="C:cytosol"/>
    <property type="evidence" value="ECO:0007669"/>
    <property type="project" value="TreeGrafter"/>
</dbReference>
<dbReference type="SMART" id="SM00862">
    <property type="entry name" value="Trans_reg_C"/>
    <property type="match status" value="1"/>
</dbReference>
<dbReference type="Proteomes" id="UP000824123">
    <property type="component" value="Unassembled WGS sequence"/>
</dbReference>
<keyword evidence="4" id="KW-0805">Transcription regulation</keyword>
<comment type="caution">
    <text evidence="12">The sequence shown here is derived from an EMBL/GenBank/DDBJ whole genome shotgun (WGS) entry which is preliminary data.</text>
</comment>
<dbReference type="AlphaFoldDB" id="A0A9D1S4M6"/>
<dbReference type="SUPFAM" id="SSF46894">
    <property type="entry name" value="C-terminal effector domain of the bipartite response regulators"/>
    <property type="match status" value="1"/>
</dbReference>
<evidence type="ECO:0000259" key="11">
    <source>
        <dbReference type="PROSITE" id="PS51755"/>
    </source>
</evidence>
<dbReference type="GO" id="GO:0006355">
    <property type="term" value="P:regulation of DNA-templated transcription"/>
    <property type="evidence" value="ECO:0007669"/>
    <property type="project" value="InterPro"/>
</dbReference>
<dbReference type="FunFam" id="1.10.10.10:FF:000018">
    <property type="entry name" value="DNA-binding response regulator ResD"/>
    <property type="match status" value="1"/>
</dbReference>
<dbReference type="CDD" id="cd00383">
    <property type="entry name" value="trans_reg_C"/>
    <property type="match status" value="1"/>
</dbReference>
<protein>
    <recommendedName>
        <fullName evidence="1">Stage 0 sporulation protein A homolog</fullName>
    </recommendedName>
</protein>
<dbReference type="Pfam" id="PF00486">
    <property type="entry name" value="Trans_reg_C"/>
    <property type="match status" value="1"/>
</dbReference>
<dbReference type="InterPro" id="IPR011006">
    <property type="entry name" value="CheY-like_superfamily"/>
</dbReference>
<dbReference type="SMART" id="SM00448">
    <property type="entry name" value="REC"/>
    <property type="match status" value="1"/>
</dbReference>
<dbReference type="Gene3D" id="1.10.10.10">
    <property type="entry name" value="Winged helix-like DNA-binding domain superfamily/Winged helix DNA-binding domain"/>
    <property type="match status" value="1"/>
</dbReference>
<dbReference type="InterPro" id="IPR001867">
    <property type="entry name" value="OmpR/PhoB-type_DNA-bd"/>
</dbReference>
<evidence type="ECO:0000256" key="7">
    <source>
        <dbReference type="ARBA" id="ARBA00024867"/>
    </source>
</evidence>
<dbReference type="SUPFAM" id="SSF52172">
    <property type="entry name" value="CheY-like"/>
    <property type="match status" value="1"/>
</dbReference>
<evidence type="ECO:0000259" key="10">
    <source>
        <dbReference type="PROSITE" id="PS50110"/>
    </source>
</evidence>
<keyword evidence="3" id="KW-0902">Two-component regulatory system</keyword>
<sequence>MSRIYVVEDDENISALIAAVLSAAGHDVRAMDSGAALERLIASGELPELLLLDIMLPGKDGLTLLSEWKARPSTAAIPVIILSAKGEELDKVRGLELGAEDYVTKPFGVLELQARVKTALRRVPAATGAARLGNNEIDFGRREVWRDGHEVKLTFKEFELLEYMYKNAGLVLSRDQLLTQVWGYNFEGDTTRTVDFHVHSLRQKLGDNADKPRYIQTVRGYGYKLNKGDET</sequence>
<dbReference type="PROSITE" id="PS50110">
    <property type="entry name" value="RESPONSE_REGULATORY"/>
    <property type="match status" value="1"/>
</dbReference>
<dbReference type="InterPro" id="IPR001789">
    <property type="entry name" value="Sig_transdc_resp-reg_receiver"/>
</dbReference>
<dbReference type="Gene3D" id="3.40.50.2300">
    <property type="match status" value="1"/>
</dbReference>
<dbReference type="InterPro" id="IPR036388">
    <property type="entry name" value="WH-like_DNA-bd_sf"/>
</dbReference>
<dbReference type="GO" id="GO:0000976">
    <property type="term" value="F:transcription cis-regulatory region binding"/>
    <property type="evidence" value="ECO:0007669"/>
    <property type="project" value="TreeGrafter"/>
</dbReference>
<keyword evidence="2 8" id="KW-0597">Phosphoprotein</keyword>
<evidence type="ECO:0000313" key="13">
    <source>
        <dbReference type="Proteomes" id="UP000824123"/>
    </source>
</evidence>
<dbReference type="GO" id="GO:0032993">
    <property type="term" value="C:protein-DNA complex"/>
    <property type="evidence" value="ECO:0007669"/>
    <property type="project" value="TreeGrafter"/>
</dbReference>
<reference evidence="12" key="2">
    <citation type="journal article" date="2021" name="PeerJ">
        <title>Extensive microbial diversity within the chicken gut microbiome revealed by metagenomics and culture.</title>
        <authorList>
            <person name="Gilroy R."/>
            <person name="Ravi A."/>
            <person name="Getino M."/>
            <person name="Pursley I."/>
            <person name="Horton D.L."/>
            <person name="Alikhan N.F."/>
            <person name="Baker D."/>
            <person name="Gharbi K."/>
            <person name="Hall N."/>
            <person name="Watson M."/>
            <person name="Adriaenssens E.M."/>
            <person name="Foster-Nyarko E."/>
            <person name="Jarju S."/>
            <person name="Secka A."/>
            <person name="Antonio M."/>
            <person name="Oren A."/>
            <person name="Chaudhuri R.R."/>
            <person name="La Ragione R."/>
            <person name="Hildebrand F."/>
            <person name="Pallen M.J."/>
        </authorList>
    </citation>
    <scope>NUCLEOTIDE SEQUENCE</scope>
    <source>
        <strain evidence="12">ChiSxjej2B14-8506</strain>
    </source>
</reference>
<evidence type="ECO:0000256" key="2">
    <source>
        <dbReference type="ARBA" id="ARBA00022553"/>
    </source>
</evidence>
<dbReference type="GO" id="GO:0000156">
    <property type="term" value="F:phosphorelay response regulator activity"/>
    <property type="evidence" value="ECO:0007669"/>
    <property type="project" value="TreeGrafter"/>
</dbReference>
<evidence type="ECO:0000313" key="12">
    <source>
        <dbReference type="EMBL" id="HIU46283.1"/>
    </source>
</evidence>